<feature type="transmembrane region" description="Helical" evidence="1">
    <location>
        <begin position="122"/>
        <end position="142"/>
    </location>
</feature>
<organism evidence="2 4">
    <name type="scientific">Glossina fuscipes</name>
    <dbReference type="NCBI Taxonomy" id="7396"/>
    <lineage>
        <taxon>Eukaryota</taxon>
        <taxon>Metazoa</taxon>
        <taxon>Ecdysozoa</taxon>
        <taxon>Arthropoda</taxon>
        <taxon>Hexapoda</taxon>
        <taxon>Insecta</taxon>
        <taxon>Pterygota</taxon>
        <taxon>Neoptera</taxon>
        <taxon>Endopterygota</taxon>
        <taxon>Diptera</taxon>
        <taxon>Brachycera</taxon>
        <taxon>Muscomorpha</taxon>
        <taxon>Hippoboscoidea</taxon>
        <taxon>Glossinidae</taxon>
        <taxon>Glossina</taxon>
    </lineage>
</organism>
<dbReference type="GeneID" id="119631376"/>
<accession>A0A8U0W2S4</accession>
<reference evidence="3 4" key="1">
    <citation type="submission" date="2025-04" db="UniProtKB">
        <authorList>
            <consortium name="RefSeq"/>
        </authorList>
    </citation>
    <scope>IDENTIFICATION</scope>
    <source>
        <tissue evidence="3 4">Whole body pupa</tissue>
    </source>
</reference>
<name>A0A8U0W2S4_9MUSC</name>
<evidence type="ECO:0000313" key="3">
    <source>
        <dbReference type="RefSeq" id="XP_037879454.1"/>
    </source>
</evidence>
<keyword evidence="1" id="KW-0472">Membrane</keyword>
<dbReference type="AlphaFoldDB" id="A0A8U0W2S4"/>
<dbReference type="RefSeq" id="XP_037879454.1">
    <property type="nucleotide sequence ID" value="XM_038023526.1"/>
</dbReference>
<dbReference type="Proteomes" id="UP000092443">
    <property type="component" value="Unplaced"/>
</dbReference>
<evidence type="ECO:0000313" key="2">
    <source>
        <dbReference type="Proteomes" id="UP000092443"/>
    </source>
</evidence>
<keyword evidence="1" id="KW-0812">Transmembrane</keyword>
<protein>
    <submittedName>
        <fullName evidence="3 4">Uncharacterized protein LOC119631376 isoform X1</fullName>
    </submittedName>
</protein>
<evidence type="ECO:0000256" key="1">
    <source>
        <dbReference type="SAM" id="Phobius"/>
    </source>
</evidence>
<dbReference type="KEGG" id="gfs:119631376"/>
<evidence type="ECO:0000313" key="4">
    <source>
        <dbReference type="RefSeq" id="XP_037879455.1"/>
    </source>
</evidence>
<proteinExistence type="predicted"/>
<gene>
    <name evidence="3 4" type="primary">LOC119631376</name>
</gene>
<dbReference type="RefSeq" id="XP_037879455.1">
    <property type="nucleotide sequence ID" value="XM_038023527.1"/>
</dbReference>
<sequence length="247" mass="28814">MGFSVQNSETGEVVYIQSDTMTVQTQPYDAETGEPMLDKVRVRYIKQQHFQIPKKLIRGTIGEEFEKKLQGKHHECYQEPGIVKIIKETKLNRDYRRKSFKAKRNSKKLKYKRDDYMNMEGVSNVSFSISFYVCLLIVFLSLQDIILAYNKSNYRILLIPTLFCFNIYAALVVMLIELFFHIWAHFKNGLNMDKNIYYRSPLHVVTSQFCGKCRSESDLSIFQALNKQMRNAARKSATLKDVSKAIS</sequence>
<keyword evidence="1" id="KW-1133">Transmembrane helix</keyword>
<keyword evidence="2" id="KW-1185">Reference proteome</keyword>
<feature type="transmembrane region" description="Helical" evidence="1">
    <location>
        <begin position="154"/>
        <end position="184"/>
    </location>
</feature>